<dbReference type="InterPro" id="IPR024855">
    <property type="entry name" value="UNC79"/>
</dbReference>
<dbReference type="EMBL" id="CAJNOR010020564">
    <property type="protein sequence ID" value="CAF1690638.1"/>
    <property type="molecule type" value="Genomic_DNA"/>
</dbReference>
<dbReference type="PANTHER" id="PTHR21696">
    <property type="entry name" value="PROTEIN UNC-79 HOMOLOG"/>
    <property type="match status" value="1"/>
</dbReference>
<dbReference type="PANTHER" id="PTHR21696:SF2">
    <property type="entry name" value="PROTEIN UNC-79 HOMOLOG"/>
    <property type="match status" value="1"/>
</dbReference>
<protein>
    <submittedName>
        <fullName evidence="1">Uncharacterized protein</fullName>
    </submittedName>
</protein>
<keyword evidence="2" id="KW-1185">Reference proteome</keyword>
<name>A0A816HRL1_ADIRI</name>
<dbReference type="Proteomes" id="UP000663828">
    <property type="component" value="Unassembled WGS sequence"/>
</dbReference>
<comment type="caution">
    <text evidence="1">The sequence shown here is derived from an EMBL/GenBank/DDBJ whole genome shotgun (WGS) entry which is preliminary data.</text>
</comment>
<evidence type="ECO:0000313" key="1">
    <source>
        <dbReference type="EMBL" id="CAF1690638.1"/>
    </source>
</evidence>
<organism evidence="1 2">
    <name type="scientific">Adineta ricciae</name>
    <name type="common">Rotifer</name>
    <dbReference type="NCBI Taxonomy" id="249248"/>
    <lineage>
        <taxon>Eukaryota</taxon>
        <taxon>Metazoa</taxon>
        <taxon>Spiralia</taxon>
        <taxon>Gnathifera</taxon>
        <taxon>Rotifera</taxon>
        <taxon>Eurotatoria</taxon>
        <taxon>Bdelloidea</taxon>
        <taxon>Adinetida</taxon>
        <taxon>Adinetidae</taxon>
        <taxon>Adineta</taxon>
    </lineage>
</organism>
<proteinExistence type="predicted"/>
<gene>
    <name evidence="1" type="ORF">XAT740_LOCUS63825</name>
</gene>
<evidence type="ECO:0000313" key="2">
    <source>
        <dbReference type="Proteomes" id="UP000663828"/>
    </source>
</evidence>
<dbReference type="AlphaFoldDB" id="A0A816HRL1"/>
<accession>A0A816HRL1</accession>
<feature type="non-terminal residue" evidence="1">
    <location>
        <position position="112"/>
    </location>
</feature>
<sequence>PYIATVRLVLDPFSKLLTFILQNGTFQLEHIIELCSLSNRTFTRDREKLLLPRTIVNVLVEAMLHRYPCPDRNLLLMIQLILLDAGGTIYASAIVSDDVRAYDPHNVVRLWS</sequence>
<reference evidence="1" key="1">
    <citation type="submission" date="2021-02" db="EMBL/GenBank/DDBJ databases">
        <authorList>
            <person name="Nowell W R."/>
        </authorList>
    </citation>
    <scope>NUCLEOTIDE SEQUENCE</scope>
</reference>